<dbReference type="InterPro" id="IPR050950">
    <property type="entry name" value="HTH-type_LysR_regulators"/>
</dbReference>
<dbReference type="Pfam" id="PF00126">
    <property type="entry name" value="HTH_1"/>
    <property type="match status" value="1"/>
</dbReference>
<keyword evidence="7" id="KW-1185">Reference proteome</keyword>
<dbReference type="SUPFAM" id="SSF53850">
    <property type="entry name" value="Periplasmic binding protein-like II"/>
    <property type="match status" value="1"/>
</dbReference>
<dbReference type="CDD" id="cd05466">
    <property type="entry name" value="PBP2_LTTR_substrate"/>
    <property type="match status" value="1"/>
</dbReference>
<name>A0ABS2GTH6_9BURK</name>
<dbReference type="PANTHER" id="PTHR30419:SF8">
    <property type="entry name" value="NITROGEN ASSIMILATION TRANSCRIPTIONAL ACTIVATOR-RELATED"/>
    <property type="match status" value="1"/>
</dbReference>
<dbReference type="SUPFAM" id="SSF46785">
    <property type="entry name" value="Winged helix' DNA-binding domain"/>
    <property type="match status" value="1"/>
</dbReference>
<evidence type="ECO:0000256" key="2">
    <source>
        <dbReference type="ARBA" id="ARBA00023015"/>
    </source>
</evidence>
<feature type="domain" description="HTH lysR-type" evidence="5">
    <location>
        <begin position="1"/>
        <end position="58"/>
    </location>
</feature>
<dbReference type="Gene3D" id="3.40.190.290">
    <property type="match status" value="1"/>
</dbReference>
<keyword evidence="3" id="KW-0238">DNA-binding</keyword>
<comment type="caution">
    <text evidence="6">The sequence shown here is derived from an EMBL/GenBank/DDBJ whole genome shotgun (WGS) entry which is preliminary data.</text>
</comment>
<organism evidence="6 7">
    <name type="scientific">Parasutterella secunda</name>
    <dbReference type="NCBI Taxonomy" id="626947"/>
    <lineage>
        <taxon>Bacteria</taxon>
        <taxon>Pseudomonadati</taxon>
        <taxon>Pseudomonadota</taxon>
        <taxon>Betaproteobacteria</taxon>
        <taxon>Burkholderiales</taxon>
        <taxon>Sutterellaceae</taxon>
        <taxon>Parasutterella</taxon>
    </lineage>
</organism>
<dbReference type="EMBL" id="JACJKX010000009">
    <property type="protein sequence ID" value="MBM6928776.1"/>
    <property type="molecule type" value="Genomic_DNA"/>
</dbReference>
<dbReference type="PROSITE" id="PS50931">
    <property type="entry name" value="HTH_LYSR"/>
    <property type="match status" value="1"/>
</dbReference>
<proteinExistence type="inferred from homology"/>
<evidence type="ECO:0000313" key="7">
    <source>
        <dbReference type="Proteomes" id="UP000777002"/>
    </source>
</evidence>
<evidence type="ECO:0000256" key="3">
    <source>
        <dbReference type="ARBA" id="ARBA00023125"/>
    </source>
</evidence>
<dbReference type="InterPro" id="IPR005119">
    <property type="entry name" value="LysR_subst-bd"/>
</dbReference>
<gene>
    <name evidence="6" type="ORF">H5985_05775</name>
</gene>
<evidence type="ECO:0000256" key="4">
    <source>
        <dbReference type="ARBA" id="ARBA00023163"/>
    </source>
</evidence>
<dbReference type="PANTHER" id="PTHR30419">
    <property type="entry name" value="HTH-TYPE TRANSCRIPTIONAL REGULATOR YBHD"/>
    <property type="match status" value="1"/>
</dbReference>
<keyword evidence="2" id="KW-0805">Transcription regulation</keyword>
<sequence length="303" mass="34906">MEIRTLRYFVEIAHQKSFTLAAERLFVTQPTLSRQIAELEEELGQVLFDRSTRRVTLTEKGLYLLRQAESILALLDRTKKEAMSKSELMGELVICAAETPSFDIVAEVIHEFLTIHPSVQYRFISANSQDTADRLRTGLADFGLMMLPSDLDGFEYLEIPRLNQWGVLTRRDGCFKGRTRIHAEDLKDIPLFFSRQPFENRFAGWLGHPFAELNIIGRYNLLYNVSRIVRMGGQHALCLDGIIGEDDELMFLPLEPAFQVGCVIAWPRVRAKRLVTEVFLESLRKKIIEENRRLVLSSEEKQD</sequence>
<dbReference type="Gene3D" id="1.10.10.10">
    <property type="entry name" value="Winged helix-like DNA-binding domain superfamily/Winged helix DNA-binding domain"/>
    <property type="match status" value="1"/>
</dbReference>
<comment type="similarity">
    <text evidence="1">Belongs to the LysR transcriptional regulatory family.</text>
</comment>
<keyword evidence="4" id="KW-0804">Transcription</keyword>
<dbReference type="Proteomes" id="UP000777002">
    <property type="component" value="Unassembled WGS sequence"/>
</dbReference>
<accession>A0ABS2GTH6</accession>
<dbReference type="RefSeq" id="WP_205050365.1">
    <property type="nucleotide sequence ID" value="NZ_JACJKX010000009.1"/>
</dbReference>
<dbReference type="InterPro" id="IPR036390">
    <property type="entry name" value="WH_DNA-bd_sf"/>
</dbReference>
<dbReference type="InterPro" id="IPR036388">
    <property type="entry name" value="WH-like_DNA-bd_sf"/>
</dbReference>
<dbReference type="Pfam" id="PF03466">
    <property type="entry name" value="LysR_substrate"/>
    <property type="match status" value="1"/>
</dbReference>
<evidence type="ECO:0000313" key="6">
    <source>
        <dbReference type="EMBL" id="MBM6928776.1"/>
    </source>
</evidence>
<evidence type="ECO:0000256" key="1">
    <source>
        <dbReference type="ARBA" id="ARBA00009437"/>
    </source>
</evidence>
<protein>
    <submittedName>
        <fullName evidence="6">LysR family transcriptional regulator</fullName>
    </submittedName>
</protein>
<dbReference type="PRINTS" id="PR00039">
    <property type="entry name" value="HTHLYSR"/>
</dbReference>
<evidence type="ECO:0000259" key="5">
    <source>
        <dbReference type="PROSITE" id="PS50931"/>
    </source>
</evidence>
<reference evidence="6 7" key="1">
    <citation type="journal article" date="2021" name="Sci. Rep.">
        <title>The distribution of antibiotic resistance genes in chicken gut microbiota commensals.</title>
        <authorList>
            <person name="Juricova H."/>
            <person name="Matiasovicova J."/>
            <person name="Kubasova T."/>
            <person name="Cejkova D."/>
            <person name="Rychlik I."/>
        </authorList>
    </citation>
    <scope>NUCLEOTIDE SEQUENCE [LARGE SCALE GENOMIC DNA]</scope>
    <source>
        <strain evidence="6 7">An562</strain>
    </source>
</reference>
<dbReference type="InterPro" id="IPR000847">
    <property type="entry name" value="LysR_HTH_N"/>
</dbReference>